<evidence type="ECO:0000256" key="4">
    <source>
        <dbReference type="ARBA" id="ARBA00045261"/>
    </source>
</evidence>
<name>A0A8C5FQD1_GADMO</name>
<dbReference type="PANTHER" id="PTHR34639:SF1">
    <property type="entry name" value="PROTEIN FLATTOP"/>
    <property type="match status" value="1"/>
</dbReference>
<dbReference type="RefSeq" id="XP_030219249.1">
    <property type="nucleotide sequence ID" value="XM_030363389.1"/>
</dbReference>
<reference evidence="6" key="3">
    <citation type="submission" date="2025-09" db="UniProtKB">
        <authorList>
            <consortium name="Ensembl"/>
        </authorList>
    </citation>
    <scope>IDENTIFICATION</scope>
</reference>
<dbReference type="Pfam" id="PF22611">
    <property type="entry name" value="CFAP126"/>
    <property type="match status" value="1"/>
</dbReference>
<dbReference type="CDD" id="cd23705">
    <property type="entry name" value="Flattop"/>
    <property type="match status" value="1"/>
</dbReference>
<feature type="compositionally biased region" description="Basic and acidic residues" evidence="5">
    <location>
        <begin position="117"/>
        <end position="131"/>
    </location>
</feature>
<comment type="function">
    <text evidence="4">Microtubule inner protein (MIP) part of the dynein-decorated doublet microtubules (DMTs) in cilia axoneme. Acts as a regulator of cilium basal body docking and positioning in mono- and multiciliated cells. Regulates basal body docking and cilia formation in multiciliated lung cells. Regulates kinocilium positioning and stereocilia bundle morphogenesis in the inner ear.</text>
</comment>
<evidence type="ECO:0000256" key="3">
    <source>
        <dbReference type="ARBA" id="ARBA00033306"/>
    </source>
</evidence>
<dbReference type="GeneTree" id="ENSGT00390000001092"/>
<dbReference type="KEGG" id="gmh:115548622"/>
<dbReference type="Ensembl" id="ENSGMOT00000024557.1">
    <property type="protein sequence ID" value="ENSGMOP00000053516.1"/>
    <property type="gene ID" value="ENSGMOG00000023762.1"/>
</dbReference>
<comment type="similarity">
    <text evidence="1">Belongs to the Flattop family.</text>
</comment>
<dbReference type="OMA" id="GLYPKNA"/>
<proteinExistence type="inferred from homology"/>
<feature type="compositionally biased region" description="Basic and acidic residues" evidence="5">
    <location>
        <begin position="159"/>
        <end position="170"/>
    </location>
</feature>
<dbReference type="GO" id="GO:0036064">
    <property type="term" value="C:ciliary basal body"/>
    <property type="evidence" value="ECO:0007669"/>
    <property type="project" value="TreeGrafter"/>
</dbReference>
<feature type="region of interest" description="Disordered" evidence="5">
    <location>
        <begin position="62"/>
        <end position="170"/>
    </location>
</feature>
<dbReference type="Proteomes" id="UP000694546">
    <property type="component" value="Chromosome 1"/>
</dbReference>
<dbReference type="GO" id="GO:0044782">
    <property type="term" value="P:cilium organization"/>
    <property type="evidence" value="ECO:0007669"/>
    <property type="project" value="TreeGrafter"/>
</dbReference>
<evidence type="ECO:0000313" key="6">
    <source>
        <dbReference type="Ensembl" id="ENSGMOP00000053516.1"/>
    </source>
</evidence>
<evidence type="ECO:0000256" key="2">
    <source>
        <dbReference type="ARBA" id="ARBA00019181"/>
    </source>
</evidence>
<evidence type="ECO:0000313" key="7">
    <source>
        <dbReference type="Proteomes" id="UP000694546"/>
    </source>
</evidence>
<dbReference type="OrthoDB" id="521617at2759"/>
<dbReference type="AlphaFoldDB" id="A0A8C5FQD1"/>
<accession>A0A8C5FQD1</accession>
<evidence type="ECO:0000256" key="5">
    <source>
        <dbReference type="SAM" id="MobiDB-lite"/>
    </source>
</evidence>
<dbReference type="InterPro" id="IPR038797">
    <property type="entry name" value="Fltp"/>
</dbReference>
<dbReference type="PANTHER" id="PTHR34639">
    <property type="entry name" value="PROTEIN FLATTOP"/>
    <property type="match status" value="1"/>
</dbReference>
<dbReference type="GeneID" id="115548622"/>
<gene>
    <name evidence="6" type="primary">cfap126</name>
</gene>
<keyword evidence="7" id="KW-1185">Reference proteome</keyword>
<protein>
    <recommendedName>
        <fullName evidence="2">Protein Flattop</fullName>
    </recommendedName>
    <alternativeName>
        <fullName evidence="3">Cilia- and flagella-associated protein 126</fullName>
    </alternativeName>
</protein>
<organism evidence="6 7">
    <name type="scientific">Gadus morhua</name>
    <name type="common">Atlantic cod</name>
    <dbReference type="NCBI Taxonomy" id="8049"/>
    <lineage>
        <taxon>Eukaryota</taxon>
        <taxon>Metazoa</taxon>
        <taxon>Chordata</taxon>
        <taxon>Craniata</taxon>
        <taxon>Vertebrata</taxon>
        <taxon>Euteleostomi</taxon>
        <taxon>Actinopterygii</taxon>
        <taxon>Neopterygii</taxon>
        <taxon>Teleostei</taxon>
        <taxon>Neoteleostei</taxon>
        <taxon>Acanthomorphata</taxon>
        <taxon>Zeiogadaria</taxon>
        <taxon>Gadariae</taxon>
        <taxon>Gadiformes</taxon>
        <taxon>Gadoidei</taxon>
        <taxon>Gadidae</taxon>
        <taxon>Gadus</taxon>
    </lineage>
</organism>
<dbReference type="CTD" id="257177"/>
<evidence type="ECO:0000256" key="1">
    <source>
        <dbReference type="ARBA" id="ARBA00009887"/>
    </source>
</evidence>
<sequence>MQAAADTSIMSSNYSANQYESSYKSQRLQNWCVSKPCRQRPTALEGHTTFIADDRGHLMPGVSKRGSSWPAFKGTWDLPARLPPQGLNPTSRSVEGWNRLQALHGGPKRTRTTQPQEDSKDTPHQAEHDAPQDCSATNPTPPPPAQSQEPPGCSGVERPPSKEGRQPLHV</sequence>
<reference evidence="6" key="1">
    <citation type="submission" date="2019-07" db="EMBL/GenBank/DDBJ databases">
        <authorList>
            <consortium name="Wellcome Sanger Institute Data Sharing"/>
        </authorList>
    </citation>
    <scope>NUCLEOTIDE SEQUENCE [LARGE SCALE GENOMIC DNA]</scope>
</reference>
<reference evidence="6" key="2">
    <citation type="submission" date="2025-08" db="UniProtKB">
        <authorList>
            <consortium name="Ensembl"/>
        </authorList>
    </citation>
    <scope>IDENTIFICATION</scope>
</reference>